<proteinExistence type="predicted"/>
<dbReference type="Gene3D" id="3.40.462.10">
    <property type="entry name" value="FAD-linked oxidases, C-terminal domain"/>
    <property type="match status" value="1"/>
</dbReference>
<dbReference type="PANTHER" id="PTHR11748:SF114">
    <property type="entry name" value="ARYL-ALCOHOL OXIDASE VANILLYL-ALCOHOL OXIDASE (AFU_ORTHOLOGUE AFUA_3G09500)-RELATED"/>
    <property type="match status" value="1"/>
</dbReference>
<dbReference type="Gene3D" id="3.30.43.10">
    <property type="entry name" value="Uridine Diphospho-n-acetylenolpyruvylglucosamine Reductase, domain 2"/>
    <property type="match status" value="1"/>
</dbReference>
<keyword evidence="1" id="KW-0285">Flavoprotein</keyword>
<evidence type="ECO:0000313" key="6">
    <source>
        <dbReference type="Proteomes" id="UP000629098"/>
    </source>
</evidence>
<dbReference type="RefSeq" id="WP_190830818.1">
    <property type="nucleotide sequence ID" value="NZ_CAWPPI010000064.1"/>
</dbReference>
<dbReference type="InterPro" id="IPR016169">
    <property type="entry name" value="FAD-bd_PCMH_sub2"/>
</dbReference>
<evidence type="ECO:0000256" key="1">
    <source>
        <dbReference type="ARBA" id="ARBA00022630"/>
    </source>
</evidence>
<dbReference type="AlphaFoldDB" id="A0A8J7BYJ5"/>
<keyword evidence="6" id="KW-1185">Reference proteome</keyword>
<reference evidence="5" key="1">
    <citation type="submission" date="2020-09" db="EMBL/GenBank/DDBJ databases">
        <title>Iningainema tapete sp. nov. (Scytonemataceae, Cyanobacteria) from greenhouses in central Florida (USA) produces two types of nodularin with biosynthetic potential for microcystin-LR and anabaenopeptins.</title>
        <authorList>
            <person name="Berthold D.E."/>
            <person name="Lefler F.W."/>
            <person name="Huang I.-S."/>
            <person name="Abdulla H."/>
            <person name="Zimba P.V."/>
            <person name="Laughinghouse H.D. IV."/>
        </authorList>
    </citation>
    <scope>NUCLEOTIDE SEQUENCE</scope>
    <source>
        <strain evidence="5">BLCCT55</strain>
    </source>
</reference>
<evidence type="ECO:0000256" key="2">
    <source>
        <dbReference type="ARBA" id="ARBA00022827"/>
    </source>
</evidence>
<dbReference type="InterPro" id="IPR016167">
    <property type="entry name" value="FAD-bd_PCMH_sub1"/>
</dbReference>
<accession>A0A8J7BYJ5</accession>
<evidence type="ECO:0000313" key="5">
    <source>
        <dbReference type="EMBL" id="MBD2774168.1"/>
    </source>
</evidence>
<evidence type="ECO:0000259" key="4">
    <source>
        <dbReference type="PROSITE" id="PS51387"/>
    </source>
</evidence>
<dbReference type="PROSITE" id="PS51387">
    <property type="entry name" value="FAD_PCMH"/>
    <property type="match status" value="1"/>
</dbReference>
<sequence length="509" mass="57078">MKSLLQAWQAVLTSEYLLTDTASLSDYDRATFATKQRVLAVLRPGNVDSVQECVKIANEYKTPIYPISGGKNWGLGSRVPVQDNCAILDLGRLNQIVDYNEKLAYITVEPGVTFRQVYEFLRTQNSKLFISVIGGSPDASVIGNTLERGDGMGPNGNRPAHVCGFEVILPTGECVHTGFGRFANASAKAVNRWGVGPALDGLFTQSNLGIVTQMTLWLTPLPKYYQTFKCVIQDGSHLNNLIDKLQSLVLQETIKSNCFSLWNSYKFLAKQGRYPWKIMDGKTPLSLKELKGFERWFGTGCLYSASREQGLAERKLIEEALAGQVEYLVFMDQDSHSDLLIDNICLGVPSDQNIKSTYWRKKVPIPQQMNPDRDHCGVIWLCPVFPFDGQVISQAVQVIEATVNKYEFEANIAMNCTCGRSVQMFIAIMFDRDVPGEDERAMSCHDHLLQLLIQAGHIPYRLGIQSMNSLPLAQDDYGMLMRSLKQTLDPNDILAPGRYDFRRDWEGLD</sequence>
<keyword evidence="2" id="KW-0274">FAD</keyword>
<dbReference type="InterPro" id="IPR016170">
    <property type="entry name" value="Cytok_DH_C_sf"/>
</dbReference>
<dbReference type="GO" id="GO:1903457">
    <property type="term" value="P:lactate catabolic process"/>
    <property type="evidence" value="ECO:0007669"/>
    <property type="project" value="TreeGrafter"/>
</dbReference>
<dbReference type="Pfam" id="PF01565">
    <property type="entry name" value="FAD_binding_4"/>
    <property type="match status" value="1"/>
</dbReference>
<protein>
    <submittedName>
        <fullName evidence="5">FAD-binding oxidoreductase</fullName>
    </submittedName>
</protein>
<feature type="domain" description="FAD-binding PCMH-type" evidence="4">
    <location>
        <begin position="34"/>
        <end position="221"/>
    </location>
</feature>
<name>A0A8J7BYJ5_9CYAN</name>
<comment type="caution">
    <text evidence="5">The sequence shown here is derived from an EMBL/GenBank/DDBJ whole genome shotgun (WGS) entry which is preliminary data.</text>
</comment>
<dbReference type="InterPro" id="IPR006094">
    <property type="entry name" value="Oxid_FAD_bind_N"/>
</dbReference>
<dbReference type="InterPro" id="IPR016166">
    <property type="entry name" value="FAD-bd_PCMH"/>
</dbReference>
<dbReference type="InterPro" id="IPR036318">
    <property type="entry name" value="FAD-bd_PCMH-like_sf"/>
</dbReference>
<dbReference type="InterPro" id="IPR016164">
    <property type="entry name" value="FAD-linked_Oxase-like_C"/>
</dbReference>
<dbReference type="EMBL" id="JACXAE010000064">
    <property type="protein sequence ID" value="MBD2774168.1"/>
    <property type="molecule type" value="Genomic_DNA"/>
</dbReference>
<dbReference type="GO" id="GO:0004458">
    <property type="term" value="F:D-lactate dehydrogenase (cytochrome) activity"/>
    <property type="evidence" value="ECO:0007669"/>
    <property type="project" value="TreeGrafter"/>
</dbReference>
<dbReference type="GO" id="GO:0008720">
    <property type="term" value="F:D-lactate dehydrogenase (NAD+) activity"/>
    <property type="evidence" value="ECO:0007669"/>
    <property type="project" value="TreeGrafter"/>
</dbReference>
<evidence type="ECO:0000256" key="3">
    <source>
        <dbReference type="ARBA" id="ARBA00023002"/>
    </source>
</evidence>
<dbReference type="Proteomes" id="UP000629098">
    <property type="component" value="Unassembled WGS sequence"/>
</dbReference>
<dbReference type="SUPFAM" id="SSF55103">
    <property type="entry name" value="FAD-linked oxidases, C-terminal domain"/>
    <property type="match status" value="1"/>
</dbReference>
<dbReference type="PANTHER" id="PTHR11748">
    <property type="entry name" value="D-LACTATE DEHYDROGENASE"/>
    <property type="match status" value="1"/>
</dbReference>
<dbReference type="Gene3D" id="3.30.465.10">
    <property type="match status" value="1"/>
</dbReference>
<organism evidence="5 6">
    <name type="scientific">Iningainema tapete BLCC-T55</name>
    <dbReference type="NCBI Taxonomy" id="2748662"/>
    <lineage>
        <taxon>Bacteria</taxon>
        <taxon>Bacillati</taxon>
        <taxon>Cyanobacteriota</taxon>
        <taxon>Cyanophyceae</taxon>
        <taxon>Nostocales</taxon>
        <taxon>Scytonemataceae</taxon>
        <taxon>Iningainema tapete</taxon>
    </lineage>
</organism>
<gene>
    <name evidence="5" type="ORF">ICL16_19330</name>
</gene>
<dbReference type="GO" id="GO:0071949">
    <property type="term" value="F:FAD binding"/>
    <property type="evidence" value="ECO:0007669"/>
    <property type="project" value="InterPro"/>
</dbReference>
<dbReference type="SUPFAM" id="SSF56176">
    <property type="entry name" value="FAD-binding/transporter-associated domain-like"/>
    <property type="match status" value="1"/>
</dbReference>
<keyword evidence="3" id="KW-0560">Oxidoreductase</keyword>